<dbReference type="EMBL" id="MUXN01000017">
    <property type="protein sequence ID" value="OOC04293.1"/>
    <property type="molecule type" value="Genomic_DNA"/>
</dbReference>
<accession>A0ABX3JBH2</accession>
<protein>
    <submittedName>
        <fullName evidence="1">Uncharacterized protein</fullName>
    </submittedName>
</protein>
<reference evidence="1 2" key="1">
    <citation type="submission" date="2017-02" db="EMBL/GenBank/DDBJ databases">
        <title>Amycolatopsis azurea DSM 43854 draft genome.</title>
        <authorList>
            <person name="Mayilraj S."/>
        </authorList>
    </citation>
    <scope>NUCLEOTIDE SEQUENCE [LARGE SCALE GENOMIC DNA]</scope>
    <source>
        <strain evidence="1 2">DSM 43854</strain>
    </source>
</reference>
<sequence>MTAAFEVGSYEHFLAEVAANRVWVTGLGTGAGEAQILVSKGGINSPEFTDRGYLYRGLDDGDIRIHNGRVLLARPANGKPSAG</sequence>
<evidence type="ECO:0000313" key="2">
    <source>
        <dbReference type="Proteomes" id="UP000188551"/>
    </source>
</evidence>
<evidence type="ECO:0000313" key="1">
    <source>
        <dbReference type="EMBL" id="OOC04293.1"/>
    </source>
</evidence>
<proteinExistence type="predicted"/>
<keyword evidence="2" id="KW-1185">Reference proteome</keyword>
<dbReference type="RefSeq" id="WP_039919590.1">
    <property type="nucleotide sequence ID" value="NZ_ANMG01000085.1"/>
</dbReference>
<name>A0ABX3JBH2_9PSEU</name>
<organism evidence="1 2">
    <name type="scientific">Amycolatopsis azurea DSM 43854</name>
    <dbReference type="NCBI Taxonomy" id="1238180"/>
    <lineage>
        <taxon>Bacteria</taxon>
        <taxon>Bacillati</taxon>
        <taxon>Actinomycetota</taxon>
        <taxon>Actinomycetes</taxon>
        <taxon>Pseudonocardiales</taxon>
        <taxon>Pseudonocardiaceae</taxon>
        <taxon>Amycolatopsis</taxon>
    </lineage>
</organism>
<comment type="caution">
    <text evidence="1">The sequence shown here is derived from an EMBL/GenBank/DDBJ whole genome shotgun (WGS) entry which is preliminary data.</text>
</comment>
<gene>
    <name evidence="1" type="ORF">B0293_23855</name>
</gene>
<dbReference type="Proteomes" id="UP000188551">
    <property type="component" value="Unassembled WGS sequence"/>
</dbReference>